<keyword evidence="4" id="KW-0732">Signal</keyword>
<dbReference type="Pfam" id="PF01497">
    <property type="entry name" value="Peripla_BP_2"/>
    <property type="match status" value="1"/>
</dbReference>
<evidence type="ECO:0000313" key="7">
    <source>
        <dbReference type="Proteomes" id="UP001519295"/>
    </source>
</evidence>
<dbReference type="SUPFAM" id="SSF53807">
    <property type="entry name" value="Helical backbone' metal receptor"/>
    <property type="match status" value="1"/>
</dbReference>
<evidence type="ECO:0000256" key="1">
    <source>
        <dbReference type="ARBA" id="ARBA00004196"/>
    </source>
</evidence>
<dbReference type="Gene3D" id="3.40.50.1980">
    <property type="entry name" value="Nitrogenase molybdenum iron protein domain"/>
    <property type="match status" value="2"/>
</dbReference>
<dbReference type="PANTHER" id="PTHR30532:SF25">
    <property type="entry name" value="IRON(III) DICITRATE-BINDING PERIPLASMIC PROTEIN"/>
    <property type="match status" value="1"/>
</dbReference>
<dbReference type="InterPro" id="IPR051313">
    <property type="entry name" value="Bact_iron-sidero_bind"/>
</dbReference>
<dbReference type="InterPro" id="IPR002491">
    <property type="entry name" value="ABC_transptr_periplasmic_BD"/>
</dbReference>
<dbReference type="Proteomes" id="UP001519295">
    <property type="component" value="Unassembled WGS sequence"/>
</dbReference>
<keyword evidence="3" id="KW-0813">Transport</keyword>
<evidence type="ECO:0000256" key="3">
    <source>
        <dbReference type="ARBA" id="ARBA00022448"/>
    </source>
</evidence>
<comment type="subcellular location">
    <subcellularLocation>
        <location evidence="1">Cell envelope</location>
    </subcellularLocation>
</comment>
<dbReference type="RefSeq" id="WP_245351051.1">
    <property type="nucleotide sequence ID" value="NZ_JAGINU010000001.1"/>
</dbReference>
<protein>
    <submittedName>
        <fullName evidence="6">Iron complex transport system substrate-binding protein</fullName>
    </submittedName>
</protein>
<reference evidence="6 7" key="1">
    <citation type="submission" date="2021-03" db="EMBL/GenBank/DDBJ databases">
        <title>Sequencing the genomes of 1000 actinobacteria strains.</title>
        <authorList>
            <person name="Klenk H.-P."/>
        </authorList>
    </citation>
    <scope>NUCLEOTIDE SEQUENCE [LARGE SCALE GENOMIC DNA]</scope>
    <source>
        <strain evidence="6 7">DSM 45256</strain>
    </source>
</reference>
<evidence type="ECO:0000313" key="6">
    <source>
        <dbReference type="EMBL" id="MBP2370665.1"/>
    </source>
</evidence>
<dbReference type="EMBL" id="JAGINU010000001">
    <property type="protein sequence ID" value="MBP2370665.1"/>
    <property type="molecule type" value="Genomic_DNA"/>
</dbReference>
<comment type="similarity">
    <text evidence="2">Belongs to the bacterial solute-binding protein 8 family.</text>
</comment>
<feature type="domain" description="Fe/B12 periplasmic-binding" evidence="5">
    <location>
        <begin position="96"/>
        <end position="353"/>
    </location>
</feature>
<evidence type="ECO:0000256" key="4">
    <source>
        <dbReference type="ARBA" id="ARBA00022729"/>
    </source>
</evidence>
<accession>A0ABS4W371</accession>
<gene>
    <name evidence="6" type="ORF">JOF36_006361</name>
</gene>
<dbReference type="CDD" id="cd01146">
    <property type="entry name" value="FhuD"/>
    <property type="match status" value="1"/>
</dbReference>
<organism evidence="6 7">
    <name type="scientific">Pseudonocardia parietis</name>
    <dbReference type="NCBI Taxonomy" id="570936"/>
    <lineage>
        <taxon>Bacteria</taxon>
        <taxon>Bacillati</taxon>
        <taxon>Actinomycetota</taxon>
        <taxon>Actinomycetes</taxon>
        <taxon>Pseudonocardiales</taxon>
        <taxon>Pseudonocardiaceae</taxon>
        <taxon>Pseudonocardia</taxon>
    </lineage>
</organism>
<comment type="caution">
    <text evidence="6">The sequence shown here is derived from an EMBL/GenBank/DDBJ whole genome shotgun (WGS) entry which is preliminary data.</text>
</comment>
<dbReference type="PROSITE" id="PS50983">
    <property type="entry name" value="FE_B12_PBP"/>
    <property type="match status" value="1"/>
</dbReference>
<evidence type="ECO:0000259" key="5">
    <source>
        <dbReference type="PROSITE" id="PS50983"/>
    </source>
</evidence>
<sequence>MQLAADPSRHPGSQRPVKILSGMADPSLVLYWLAFAYPCLVKEPAVSNAGRQLAAVIALMGLLVAGCGGAGGDAEGPTRSVQHAMGVSEVPMNPERVVVLDTGELDSVLALGIKPVGAVRADEVAGPQAYLGQQAQGIEPVGTIESPNLEAIVALKPDVILSNSVRHEDIYAQLNEIAPTVFAGSVGESWKENLRLAGTALGKSDQAERILADYENKAKQVGTAFGDPAQVEVSMVRFMANGIRLYGEGSFIGTILSDVGFARPPIARTDETFVQIGPEQVSSADGDLLFYAGYGNDGLDEQAKLAAGPLWQRLGAVSRGDAHPVSDDLWYLGIGPIAANQVLDELPRYVPQP</sequence>
<proteinExistence type="inferred from homology"/>
<evidence type="ECO:0000256" key="2">
    <source>
        <dbReference type="ARBA" id="ARBA00008814"/>
    </source>
</evidence>
<dbReference type="PANTHER" id="PTHR30532">
    <property type="entry name" value="IRON III DICITRATE-BINDING PERIPLASMIC PROTEIN"/>
    <property type="match status" value="1"/>
</dbReference>
<name>A0ABS4W371_9PSEU</name>
<keyword evidence="7" id="KW-1185">Reference proteome</keyword>